<accession>A0A223S3C5</accession>
<protein>
    <submittedName>
        <fullName evidence="3">Uncharacterized protein</fullName>
    </submittedName>
</protein>
<gene>
    <name evidence="3" type="ORF">CDO52_07070</name>
</gene>
<feature type="chain" id="PRO_5011232284" evidence="2">
    <location>
        <begin position="30"/>
        <end position="230"/>
    </location>
</feature>
<feature type="compositionally biased region" description="Low complexity" evidence="1">
    <location>
        <begin position="80"/>
        <end position="95"/>
    </location>
</feature>
<keyword evidence="2" id="KW-0732">Signal</keyword>
<proteinExistence type="predicted"/>
<feature type="region of interest" description="Disordered" evidence="1">
    <location>
        <begin position="59"/>
        <end position="98"/>
    </location>
</feature>
<dbReference type="AlphaFoldDB" id="A0A223S3C5"/>
<name>A0A223S3C5_9ACTN</name>
<evidence type="ECO:0000256" key="2">
    <source>
        <dbReference type="SAM" id="SignalP"/>
    </source>
</evidence>
<dbReference type="Proteomes" id="UP000215005">
    <property type="component" value="Chromosome"/>
</dbReference>
<dbReference type="OrthoDB" id="4139637at2"/>
<dbReference type="EMBL" id="CP022753">
    <property type="protein sequence ID" value="ASU82577.1"/>
    <property type="molecule type" value="Genomic_DNA"/>
</dbReference>
<keyword evidence="4" id="KW-1185">Reference proteome</keyword>
<evidence type="ECO:0000313" key="3">
    <source>
        <dbReference type="EMBL" id="ASU82577.1"/>
    </source>
</evidence>
<dbReference type="RefSeq" id="WP_017621849.1">
    <property type="nucleotide sequence ID" value="NZ_ANBG01000446.1"/>
</dbReference>
<dbReference type="KEGG" id="ngv:CDO52_07070"/>
<sequence>MNLKRKSAALAGVTAFTLLLSPLTGVASADEVTAQQPTFSSTFVEEGAEVTLSITLDGEAGAPEPTLTEQEQSQLDELLSEPAAESEPSPGSSTPQFESKAVQLAGKAKGPVTLRCDKNPRWSDARGTLSARFNCHHNTINWGYKISSKVKSIITGKVHERGVAWWKNGRRMPKNAGHVVGKSYHFHGTLKPVKHNNVVQFQDYMTFRVRVGGKTGTGSIAWASHVKAKK</sequence>
<feature type="signal peptide" evidence="2">
    <location>
        <begin position="1"/>
        <end position="29"/>
    </location>
</feature>
<reference evidence="3 4" key="1">
    <citation type="submission" date="2017-08" db="EMBL/GenBank/DDBJ databases">
        <title>The complete genome sequence of Nocardiopsis gilva YIM 90087.</title>
        <authorList>
            <person name="Yin M."/>
            <person name="Tang S."/>
        </authorList>
    </citation>
    <scope>NUCLEOTIDE SEQUENCE [LARGE SCALE GENOMIC DNA]</scope>
    <source>
        <strain evidence="3 4">YIM 90087</strain>
    </source>
</reference>
<organism evidence="3 4">
    <name type="scientific">Nocardiopsis gilva YIM 90087</name>
    <dbReference type="NCBI Taxonomy" id="1235441"/>
    <lineage>
        <taxon>Bacteria</taxon>
        <taxon>Bacillati</taxon>
        <taxon>Actinomycetota</taxon>
        <taxon>Actinomycetes</taxon>
        <taxon>Streptosporangiales</taxon>
        <taxon>Nocardiopsidaceae</taxon>
        <taxon>Nocardiopsis</taxon>
    </lineage>
</organism>
<evidence type="ECO:0000256" key="1">
    <source>
        <dbReference type="SAM" id="MobiDB-lite"/>
    </source>
</evidence>
<evidence type="ECO:0000313" key="4">
    <source>
        <dbReference type="Proteomes" id="UP000215005"/>
    </source>
</evidence>